<dbReference type="OrthoDB" id="1422031at2"/>
<dbReference type="EMBL" id="WBVQ01000002">
    <property type="protein sequence ID" value="KAB2816458.1"/>
    <property type="molecule type" value="Genomic_DNA"/>
</dbReference>
<dbReference type="InterPro" id="IPR026444">
    <property type="entry name" value="Secre_tail"/>
</dbReference>
<gene>
    <name evidence="5" type="ORF">F8C82_12310</name>
</gene>
<feature type="signal peptide" evidence="2">
    <location>
        <begin position="1"/>
        <end position="19"/>
    </location>
</feature>
<dbReference type="Pfam" id="PF20243">
    <property type="entry name" value="MbnP"/>
    <property type="match status" value="1"/>
</dbReference>
<feature type="chain" id="PRO_5026835344" evidence="2">
    <location>
        <begin position="20"/>
        <end position="320"/>
    </location>
</feature>
<accession>A0A6L3ZG50</accession>
<sequence length="320" mass="34361">MKKFLLTTLAAFSALALSAQQDVYLRIMHQWDGQPFSLNQTATSDLGEDITLTRLQYYISGIELTHDGGQTMLLDSIYVLTNAVSLMEEVNLGNLNITSLESVSFAIGVDQATNHLDPAQYNFNHPLAPKSPSMHWGWVGGYRFIALEGTVGTGSGDPLEIHALGDQNYHVQTIATSGTVVGGDLIVQLDADYLKAFSTISVDGGAIIHGETGAAADLLSRFSDTVFTVSTSNVGGIGIEEESVEGFTIQPNPAVNNRAVLVFPTPVTGTVRVFDLSGRVVASAQLNRTTRHTLGIEPSGVYFVEVRTGEKVTSQRLIVE</sequence>
<evidence type="ECO:0000313" key="6">
    <source>
        <dbReference type="Proteomes" id="UP000484164"/>
    </source>
</evidence>
<evidence type="ECO:0000256" key="2">
    <source>
        <dbReference type="SAM" id="SignalP"/>
    </source>
</evidence>
<comment type="caution">
    <text evidence="5">The sequence shown here is derived from an EMBL/GenBank/DDBJ whole genome shotgun (WGS) entry which is preliminary data.</text>
</comment>
<proteinExistence type="predicted"/>
<dbReference type="Proteomes" id="UP000484164">
    <property type="component" value="Unassembled WGS sequence"/>
</dbReference>
<evidence type="ECO:0000256" key="1">
    <source>
        <dbReference type="ARBA" id="ARBA00022729"/>
    </source>
</evidence>
<dbReference type="Pfam" id="PF18962">
    <property type="entry name" value="Por_Secre_tail"/>
    <property type="match status" value="1"/>
</dbReference>
<reference evidence="5 6" key="1">
    <citation type="submission" date="2019-10" db="EMBL/GenBank/DDBJ databases">
        <title>Genome sequence of Phaeocystidibacter marisrubri JCM30614 (type strain).</title>
        <authorList>
            <person name="Bowman J.P."/>
        </authorList>
    </citation>
    <scope>NUCLEOTIDE SEQUENCE [LARGE SCALE GENOMIC DNA]</scope>
    <source>
        <strain evidence="5 6">JCM 30614</strain>
    </source>
</reference>
<name>A0A6L3ZG50_9FLAO</name>
<dbReference type="NCBIfam" id="TIGR04183">
    <property type="entry name" value="Por_Secre_tail"/>
    <property type="match status" value="1"/>
</dbReference>
<keyword evidence="1 2" id="KW-0732">Signal</keyword>
<dbReference type="AlphaFoldDB" id="A0A6L3ZG50"/>
<evidence type="ECO:0000259" key="3">
    <source>
        <dbReference type="Pfam" id="PF18962"/>
    </source>
</evidence>
<keyword evidence="6" id="KW-1185">Reference proteome</keyword>
<feature type="domain" description="Copper-binding protein MbnP-like" evidence="4">
    <location>
        <begin position="21"/>
        <end position="202"/>
    </location>
</feature>
<protein>
    <submittedName>
        <fullName evidence="5">T9SS type A sorting domain-containing protein</fullName>
    </submittedName>
</protein>
<feature type="domain" description="Secretion system C-terminal sorting" evidence="3">
    <location>
        <begin position="251"/>
        <end position="319"/>
    </location>
</feature>
<evidence type="ECO:0000259" key="4">
    <source>
        <dbReference type="Pfam" id="PF20243"/>
    </source>
</evidence>
<dbReference type="InterPro" id="IPR046863">
    <property type="entry name" value="MbnP-like_dom"/>
</dbReference>
<organism evidence="5 6">
    <name type="scientific">Phaeocystidibacter marisrubri</name>
    <dbReference type="NCBI Taxonomy" id="1577780"/>
    <lineage>
        <taxon>Bacteria</taxon>
        <taxon>Pseudomonadati</taxon>
        <taxon>Bacteroidota</taxon>
        <taxon>Flavobacteriia</taxon>
        <taxon>Flavobacteriales</taxon>
        <taxon>Phaeocystidibacteraceae</taxon>
        <taxon>Phaeocystidibacter</taxon>
    </lineage>
</organism>
<evidence type="ECO:0000313" key="5">
    <source>
        <dbReference type="EMBL" id="KAB2816458.1"/>
    </source>
</evidence>
<dbReference type="RefSeq" id="WP_151693885.1">
    <property type="nucleotide sequence ID" value="NZ_BMGX01000001.1"/>
</dbReference>